<dbReference type="Gene3D" id="1.10.1760.20">
    <property type="match status" value="1"/>
</dbReference>
<evidence type="ECO:0000313" key="2">
    <source>
        <dbReference type="EMBL" id="ETA82445.1"/>
    </source>
</evidence>
<dbReference type="AlphaFoldDB" id="V7I8B8"/>
<feature type="transmembrane region" description="Helical" evidence="1">
    <location>
        <begin position="149"/>
        <end position="172"/>
    </location>
</feature>
<evidence type="ECO:0008006" key="4">
    <source>
        <dbReference type="Google" id="ProtNLM"/>
    </source>
</evidence>
<evidence type="ECO:0000256" key="1">
    <source>
        <dbReference type="SAM" id="Phobius"/>
    </source>
</evidence>
<gene>
    <name evidence="2" type="ORF">T472_0201050</name>
</gene>
<comment type="caution">
    <text evidence="2">The sequence shown here is derived from an EMBL/GenBank/DDBJ whole genome shotgun (WGS) entry which is preliminary data.</text>
</comment>
<sequence>MEIDDHIRKAKKMDRLPYEKKRLSAKDIVLIGILSASITGGKMVLSAIPNVEIVTLLFMVYTAVFGLRRALFVSVIFSTTEILLWGVHTWLMTYYIIWPLLILLTAALSRFLKGEFSRAILAGAFGLTFGIYFALVEAMLYGLNYGFVYYVRGIPFDIIHGASNFIVVLMLFKPLERMLGRLARNYTENNGNAAD</sequence>
<dbReference type="eggNOG" id="COG4720">
    <property type="taxonomic scope" value="Bacteria"/>
</dbReference>
<accession>V7I8B8</accession>
<dbReference type="STRING" id="994573.T472_0201050"/>
<keyword evidence="1" id="KW-0472">Membrane</keyword>
<feature type="transmembrane region" description="Helical" evidence="1">
    <location>
        <begin position="94"/>
        <end position="112"/>
    </location>
</feature>
<protein>
    <recommendedName>
        <fullName evidence="4">Metal ABC transporter permease</fullName>
    </recommendedName>
</protein>
<keyword evidence="3" id="KW-1185">Reference proteome</keyword>
<feature type="transmembrane region" description="Helical" evidence="1">
    <location>
        <begin position="44"/>
        <end position="64"/>
    </location>
</feature>
<dbReference type="EMBL" id="AXUN02000014">
    <property type="protein sequence ID" value="ETA82445.1"/>
    <property type="molecule type" value="Genomic_DNA"/>
</dbReference>
<keyword evidence="1" id="KW-1133">Transmembrane helix</keyword>
<feature type="transmembrane region" description="Helical" evidence="1">
    <location>
        <begin position="119"/>
        <end position="143"/>
    </location>
</feature>
<organism evidence="2 3">
    <name type="scientific">Youngiibacter fragilis 232.1</name>
    <dbReference type="NCBI Taxonomy" id="994573"/>
    <lineage>
        <taxon>Bacteria</taxon>
        <taxon>Bacillati</taxon>
        <taxon>Bacillota</taxon>
        <taxon>Clostridia</taxon>
        <taxon>Eubacteriales</taxon>
        <taxon>Clostridiaceae</taxon>
        <taxon>Youngiibacter</taxon>
    </lineage>
</organism>
<reference evidence="2 3" key="1">
    <citation type="journal article" date="2014" name="Genome Announc.">
        <title>Genome Sequence of Youngiibacter fragilis, the Type Strain of the Genus Youngiibacter.</title>
        <authorList>
            <person name="Wawrik C.B."/>
            <person name="Callaghan A.V."/>
            <person name="Stamps B.W."/>
            <person name="Wawrik B."/>
        </authorList>
    </citation>
    <scope>NUCLEOTIDE SEQUENCE [LARGE SCALE GENOMIC DNA]</scope>
    <source>
        <strain evidence="2 3">232.1</strain>
    </source>
</reference>
<proteinExistence type="predicted"/>
<name>V7I8B8_9CLOT</name>
<evidence type="ECO:0000313" key="3">
    <source>
        <dbReference type="Proteomes" id="UP000017747"/>
    </source>
</evidence>
<dbReference type="Proteomes" id="UP000017747">
    <property type="component" value="Unassembled WGS sequence"/>
</dbReference>
<keyword evidence="1" id="KW-0812">Transmembrane</keyword>